<keyword evidence="2" id="KW-0479">Metal-binding</keyword>
<organism evidence="10 11">
    <name type="scientific">Cryphonectria parasitica (strain ATCC 38755 / EP155)</name>
    <dbReference type="NCBI Taxonomy" id="660469"/>
    <lineage>
        <taxon>Eukaryota</taxon>
        <taxon>Fungi</taxon>
        <taxon>Dikarya</taxon>
        <taxon>Ascomycota</taxon>
        <taxon>Pezizomycotina</taxon>
        <taxon>Sordariomycetes</taxon>
        <taxon>Sordariomycetidae</taxon>
        <taxon>Diaporthales</taxon>
        <taxon>Cryphonectriaceae</taxon>
        <taxon>Cryphonectria-Endothia species complex</taxon>
        <taxon>Cryphonectria</taxon>
    </lineage>
</organism>
<dbReference type="GO" id="GO:0003712">
    <property type="term" value="F:transcription coregulator activity"/>
    <property type="evidence" value="ECO:0007669"/>
    <property type="project" value="InterPro"/>
</dbReference>
<dbReference type="InterPro" id="IPR014891">
    <property type="entry name" value="DWNN_domain"/>
</dbReference>
<proteinExistence type="predicted"/>
<dbReference type="AlphaFoldDB" id="A0A9P4XTT8"/>
<dbReference type="PROSITE" id="PS50158">
    <property type="entry name" value="ZF_CCHC"/>
    <property type="match status" value="1"/>
</dbReference>
<keyword evidence="3 6" id="KW-0863">Zinc-finger</keyword>
<dbReference type="InterPro" id="IPR001878">
    <property type="entry name" value="Znf_CCHC"/>
</dbReference>
<dbReference type="GO" id="GO:0006357">
    <property type="term" value="P:regulation of transcription by RNA polymerase II"/>
    <property type="evidence" value="ECO:0007669"/>
    <property type="project" value="InterPro"/>
</dbReference>
<evidence type="ECO:0000256" key="6">
    <source>
        <dbReference type="PROSITE-ProRule" id="PRU00047"/>
    </source>
</evidence>
<dbReference type="GO" id="GO:0003676">
    <property type="term" value="F:nucleic acid binding"/>
    <property type="evidence" value="ECO:0007669"/>
    <property type="project" value="InterPro"/>
</dbReference>
<dbReference type="Proteomes" id="UP000803844">
    <property type="component" value="Unassembled WGS sequence"/>
</dbReference>
<dbReference type="GeneID" id="63836364"/>
<feature type="domain" description="DWNN" evidence="9">
    <location>
        <begin position="5"/>
        <end position="79"/>
    </location>
</feature>
<evidence type="ECO:0000256" key="1">
    <source>
        <dbReference type="ARBA" id="ARBA00004123"/>
    </source>
</evidence>
<dbReference type="SUPFAM" id="SSF57756">
    <property type="entry name" value="Retrovirus zinc finger-like domains"/>
    <property type="match status" value="1"/>
</dbReference>
<keyword evidence="4" id="KW-0862">Zinc</keyword>
<dbReference type="Pfam" id="PF08783">
    <property type="entry name" value="DWNN"/>
    <property type="match status" value="1"/>
</dbReference>
<feature type="region of interest" description="Disordered" evidence="7">
    <location>
        <begin position="358"/>
        <end position="480"/>
    </location>
</feature>
<dbReference type="InterPro" id="IPR036875">
    <property type="entry name" value="Znf_CCHC_sf"/>
</dbReference>
<dbReference type="Gene3D" id="3.30.40.10">
    <property type="entry name" value="Zinc/RING finger domain, C3HC4 (zinc finger)"/>
    <property type="match status" value="1"/>
</dbReference>
<evidence type="ECO:0000313" key="10">
    <source>
        <dbReference type="EMBL" id="KAF3760778.1"/>
    </source>
</evidence>
<dbReference type="SMART" id="SM01180">
    <property type="entry name" value="DWNN"/>
    <property type="match status" value="1"/>
</dbReference>
<evidence type="ECO:0000256" key="3">
    <source>
        <dbReference type="ARBA" id="ARBA00022771"/>
    </source>
</evidence>
<dbReference type="GO" id="GO:0016567">
    <property type="term" value="P:protein ubiquitination"/>
    <property type="evidence" value="ECO:0007669"/>
    <property type="project" value="InterPro"/>
</dbReference>
<comment type="caution">
    <text evidence="10">The sequence shown here is derived from an EMBL/GenBank/DDBJ whole genome shotgun (WGS) entry which is preliminary data.</text>
</comment>
<feature type="compositionally biased region" description="Low complexity" evidence="7">
    <location>
        <begin position="452"/>
        <end position="462"/>
    </location>
</feature>
<sequence length="615" mass="67785">MSACVFVKFMSQKEPRRIEFDGTGISVFELKRDIIIKNGLDRSGTDFDLALYNEDGSEEYDDDTSVITRSTTVLARRLPAMRPGAGRAARYVSGKMPVTAKNHSRREQATKAAASAKSQSDLAAKMASAQTEEEKMMAMFAVQGEQWKTQQEEMSHQTPVFRPGQKKPANVPDHEPPNGYICHRCGEKGHWIQQCPTNDNPEYNDRPRIKRTTGIPKSFLKTVDKATVLAQGNDEDGNKPSGVMVTADGEFVVAEPDKKTWDKYKAKAQGSEEAKKLAAQDEKELQDRGIECELDKKMFIDPMKTPCCAKTYCNDCITNALIEGDLVCPSCQTEGVLIDDLKPDDEATQRIDEYMKEKEAARKERSKTPEDIRSPTAEAAKEQSADNDKIDGVTKTEKSKSPTPPTSTKSPSADPSQNTALVKDDPSTAPTINGEQSTTSKKRPAEEDAENPVAKAPKAPKAMQRAKEAAQQQQQQQQQQMGMMPDFMGMNGMNGMAGMNGFNPMGMPMPMNMGMGMMNPMMNMNPGMMNGFGGMNGFNPMGMNPMMNPMMMNGGFPNNNNMNGGFPNGQMNGNNGFGGGSGVGPEDDAYFRKPVNPHRHQNKQRRVRPSDYREL</sequence>
<dbReference type="GO" id="GO:0006511">
    <property type="term" value="P:ubiquitin-dependent protein catabolic process"/>
    <property type="evidence" value="ECO:0007669"/>
    <property type="project" value="TreeGrafter"/>
</dbReference>
<feature type="compositionally biased region" description="Low complexity" evidence="7">
    <location>
        <begin position="471"/>
        <end position="480"/>
    </location>
</feature>
<dbReference type="SUPFAM" id="SSF57850">
    <property type="entry name" value="RING/U-box"/>
    <property type="match status" value="1"/>
</dbReference>
<feature type="compositionally biased region" description="Basic and acidic residues" evidence="7">
    <location>
        <begin position="358"/>
        <end position="400"/>
    </location>
</feature>
<dbReference type="OrthoDB" id="106784at2759"/>
<feature type="domain" description="CCHC-type" evidence="8">
    <location>
        <begin position="182"/>
        <end position="196"/>
    </location>
</feature>
<dbReference type="GO" id="GO:0016592">
    <property type="term" value="C:mediator complex"/>
    <property type="evidence" value="ECO:0007669"/>
    <property type="project" value="InterPro"/>
</dbReference>
<reference evidence="10" key="1">
    <citation type="journal article" date="2020" name="Phytopathology">
        <title>Genome sequence of the chestnut blight fungus Cryphonectria parasitica EP155: A fundamental resource for an archetypical invasive plant pathogen.</title>
        <authorList>
            <person name="Crouch J.A."/>
            <person name="Dawe A."/>
            <person name="Aerts A."/>
            <person name="Barry K."/>
            <person name="Churchill A.C.L."/>
            <person name="Grimwood J."/>
            <person name="Hillman B."/>
            <person name="Milgroom M.G."/>
            <person name="Pangilinan J."/>
            <person name="Smith M."/>
            <person name="Salamov A."/>
            <person name="Schmutz J."/>
            <person name="Yadav J."/>
            <person name="Grigoriev I.V."/>
            <person name="Nuss D."/>
        </authorList>
    </citation>
    <scope>NUCLEOTIDE SEQUENCE</scope>
    <source>
        <strain evidence="10">EP155</strain>
    </source>
</reference>
<feature type="region of interest" description="Disordered" evidence="7">
    <location>
        <begin position="565"/>
        <end position="615"/>
    </location>
</feature>
<evidence type="ECO:0000256" key="7">
    <source>
        <dbReference type="SAM" id="MobiDB-lite"/>
    </source>
</evidence>
<dbReference type="Pfam" id="PF11593">
    <property type="entry name" value="Med3"/>
    <property type="match status" value="1"/>
</dbReference>
<dbReference type="RefSeq" id="XP_040771757.1">
    <property type="nucleotide sequence ID" value="XM_040919235.1"/>
</dbReference>
<keyword evidence="5" id="KW-0539">Nucleus</keyword>
<evidence type="ECO:0000256" key="5">
    <source>
        <dbReference type="ARBA" id="ARBA00023242"/>
    </source>
</evidence>
<dbReference type="EMBL" id="MU032352">
    <property type="protein sequence ID" value="KAF3760778.1"/>
    <property type="molecule type" value="Genomic_DNA"/>
</dbReference>
<dbReference type="PANTHER" id="PTHR15439">
    <property type="entry name" value="RETINOBLASTOMA-BINDING PROTEIN 6"/>
    <property type="match status" value="1"/>
</dbReference>
<dbReference type="Pfam" id="PF13696">
    <property type="entry name" value="zf-CCHC_2"/>
    <property type="match status" value="1"/>
</dbReference>
<feature type="compositionally biased region" description="Low complexity" evidence="7">
    <location>
        <begin position="565"/>
        <end position="574"/>
    </location>
</feature>
<evidence type="ECO:0000313" key="11">
    <source>
        <dbReference type="Proteomes" id="UP000803844"/>
    </source>
</evidence>
<dbReference type="PROSITE" id="PS51282">
    <property type="entry name" value="DWNN"/>
    <property type="match status" value="1"/>
</dbReference>
<feature type="compositionally biased region" description="Polar residues" evidence="7">
    <location>
        <begin position="428"/>
        <end position="439"/>
    </location>
</feature>
<evidence type="ECO:0000259" key="8">
    <source>
        <dbReference type="PROSITE" id="PS50158"/>
    </source>
</evidence>
<keyword evidence="11" id="KW-1185">Reference proteome</keyword>
<dbReference type="InterPro" id="IPR020998">
    <property type="entry name" value="Med3"/>
</dbReference>
<name>A0A9P4XTT8_CRYP1</name>
<dbReference type="GO" id="GO:0006397">
    <property type="term" value="P:mRNA processing"/>
    <property type="evidence" value="ECO:0007669"/>
    <property type="project" value="InterPro"/>
</dbReference>
<accession>A0A9P4XTT8</accession>
<dbReference type="SMART" id="SM00343">
    <property type="entry name" value="ZnF_C2HC"/>
    <property type="match status" value="1"/>
</dbReference>
<dbReference type="PANTHER" id="PTHR15439:SF0">
    <property type="entry name" value="CELL DIVISION CYCLE AND APOPTOSIS REGULATOR PROTEIN 1-RELATED"/>
    <property type="match status" value="1"/>
</dbReference>
<dbReference type="Gene3D" id="4.10.60.10">
    <property type="entry name" value="Zinc finger, CCHC-type"/>
    <property type="match status" value="1"/>
</dbReference>
<gene>
    <name evidence="10" type="ORF">M406DRAFT_296201</name>
</gene>
<protein>
    <submittedName>
        <fullName evidence="10">DWNN-domain-containing protein</fullName>
    </submittedName>
</protein>
<dbReference type="InterPro" id="IPR025829">
    <property type="entry name" value="Zn_knuckle_CX2CX3GHX4C"/>
</dbReference>
<dbReference type="InterPro" id="IPR033489">
    <property type="entry name" value="RBBP6"/>
</dbReference>
<evidence type="ECO:0000256" key="2">
    <source>
        <dbReference type="ARBA" id="ARBA00022723"/>
    </source>
</evidence>
<dbReference type="InterPro" id="IPR013083">
    <property type="entry name" value="Znf_RING/FYVE/PHD"/>
</dbReference>
<evidence type="ECO:0000259" key="9">
    <source>
        <dbReference type="PROSITE" id="PS51282"/>
    </source>
</evidence>
<dbReference type="GO" id="GO:0061630">
    <property type="term" value="F:ubiquitin protein ligase activity"/>
    <property type="evidence" value="ECO:0007669"/>
    <property type="project" value="InterPro"/>
</dbReference>
<dbReference type="Gene3D" id="3.10.20.90">
    <property type="entry name" value="Phosphatidylinositol 3-kinase Catalytic Subunit, Chain A, domain 1"/>
    <property type="match status" value="1"/>
</dbReference>
<feature type="compositionally biased region" description="Basic residues" evidence="7">
    <location>
        <begin position="595"/>
        <end position="607"/>
    </location>
</feature>
<evidence type="ECO:0000256" key="4">
    <source>
        <dbReference type="ARBA" id="ARBA00022833"/>
    </source>
</evidence>
<comment type="subcellular location">
    <subcellularLocation>
        <location evidence="1">Nucleus</location>
    </subcellularLocation>
</comment>
<dbReference type="GO" id="GO:0008270">
    <property type="term" value="F:zinc ion binding"/>
    <property type="evidence" value="ECO:0007669"/>
    <property type="project" value="UniProtKB-KW"/>
</dbReference>
<dbReference type="CDD" id="cd16620">
    <property type="entry name" value="vRING-HC-C4C4_RBBP6"/>
    <property type="match status" value="1"/>
</dbReference>